<dbReference type="RefSeq" id="XP_007319500.1">
    <property type="nucleotide sequence ID" value="XM_007319438.1"/>
</dbReference>
<accession>F8NYR7</accession>
<reference evidence="2" key="1">
    <citation type="submission" date="2011-04" db="EMBL/GenBank/DDBJ databases">
        <title>Evolution of plant cell wall degrading machinery underlies the functional diversity of forest fungi.</title>
        <authorList>
            <consortium name="US DOE Joint Genome Institute (JGI-PGF)"/>
            <person name="Eastwood D.C."/>
            <person name="Floudas D."/>
            <person name="Binder M."/>
            <person name="Majcherczyk A."/>
            <person name="Schneider P."/>
            <person name="Aerts A."/>
            <person name="Asiegbu F.O."/>
            <person name="Baker S.E."/>
            <person name="Barry K."/>
            <person name="Bendiksby M."/>
            <person name="Blumentritt M."/>
            <person name="Coutinho P.M."/>
            <person name="Cullen D."/>
            <person name="Cullen D."/>
            <person name="Gathman A."/>
            <person name="Goodell B."/>
            <person name="Henrissat B."/>
            <person name="Ihrmark K."/>
            <person name="Kauserud H."/>
            <person name="Kohler A."/>
            <person name="LaButti K."/>
            <person name="Lapidus A."/>
            <person name="Lavin J.L."/>
            <person name="Lee Y.-H."/>
            <person name="Lindquist E."/>
            <person name="Lilly W."/>
            <person name="Lucas S."/>
            <person name="Morin E."/>
            <person name="Murat C."/>
            <person name="Oguiza J.A."/>
            <person name="Park J."/>
            <person name="Pisabarro A.G."/>
            <person name="Riley R."/>
            <person name="Rosling A."/>
            <person name="Salamov A."/>
            <person name="Schmidt O."/>
            <person name="Schmutz J."/>
            <person name="Skrede I."/>
            <person name="Stenlid J."/>
            <person name="Wiebenga A."/>
            <person name="Xie X."/>
            <person name="Kues U."/>
            <person name="Hibbett D.S."/>
            <person name="Hoffmeister D."/>
            <person name="Hogberg N."/>
            <person name="Martin F."/>
            <person name="Grigoriev I.V."/>
            <person name="Watkinson S.C."/>
        </authorList>
    </citation>
    <scope>NUCLEOTIDE SEQUENCE</scope>
    <source>
        <strain evidence="2">S7.9</strain>
    </source>
</reference>
<protein>
    <submittedName>
        <fullName evidence="2">Uncharacterized protein</fullName>
    </submittedName>
</protein>
<dbReference type="GeneID" id="18815136"/>
<sequence length="128" mass="14549">MTTTKYTSSVGASDVDRPIAQTPSKPKHFQNHTVSYRRYQINIFKRKRKRKHRPIEESSPLGPVDFTAFFSRPNDTYSTPPSNSNTQPPSPVLRHAYVVVQYSQNSHSSSHSFSFLSFFDIPSGGDRV</sequence>
<name>F8NYR7_SERL9</name>
<evidence type="ECO:0000256" key="1">
    <source>
        <dbReference type="SAM" id="MobiDB-lite"/>
    </source>
</evidence>
<evidence type="ECO:0000313" key="2">
    <source>
        <dbReference type="EMBL" id="EGO23738.1"/>
    </source>
</evidence>
<feature type="region of interest" description="Disordered" evidence="1">
    <location>
        <begin position="1"/>
        <end position="33"/>
    </location>
</feature>
<organism>
    <name type="scientific">Serpula lacrymans var. lacrymans (strain S7.9)</name>
    <name type="common">Dry rot fungus</name>
    <dbReference type="NCBI Taxonomy" id="578457"/>
    <lineage>
        <taxon>Eukaryota</taxon>
        <taxon>Fungi</taxon>
        <taxon>Dikarya</taxon>
        <taxon>Basidiomycota</taxon>
        <taxon>Agaricomycotina</taxon>
        <taxon>Agaricomycetes</taxon>
        <taxon>Agaricomycetidae</taxon>
        <taxon>Boletales</taxon>
        <taxon>Coniophorineae</taxon>
        <taxon>Serpulaceae</taxon>
        <taxon>Serpula</taxon>
    </lineage>
</organism>
<dbReference type="AlphaFoldDB" id="F8NYR7"/>
<feature type="compositionally biased region" description="Low complexity" evidence="1">
    <location>
        <begin position="73"/>
        <end position="87"/>
    </location>
</feature>
<dbReference type="KEGG" id="sla:SERLADRAFT_439047"/>
<feature type="compositionally biased region" description="Polar residues" evidence="1">
    <location>
        <begin position="1"/>
        <end position="11"/>
    </location>
</feature>
<dbReference type="EMBL" id="GL945435">
    <property type="protein sequence ID" value="EGO23738.1"/>
    <property type="molecule type" value="Genomic_DNA"/>
</dbReference>
<proteinExistence type="predicted"/>
<gene>
    <name evidence="2" type="ORF">SERLADRAFT_439047</name>
</gene>
<feature type="region of interest" description="Disordered" evidence="1">
    <location>
        <begin position="46"/>
        <end position="91"/>
    </location>
</feature>
<dbReference type="HOGENOM" id="CLU_1960917_0_0_1"/>
<dbReference type="Proteomes" id="UP000008064">
    <property type="component" value="Unassembled WGS sequence"/>
</dbReference>